<sequence>MFISLTHDQVQFQYGSKQWQYNFNEIVELGLLKKKKTYLFENGAFTAVTVLAYYCMIFTNVMELYYLIPTLLCYSFLIIMRFNNKSEFDYFVIVKDIYKKETKVKISALDRPIIGKQIDQYLNFEFERILKTTN</sequence>
<evidence type="ECO:0000313" key="2">
    <source>
        <dbReference type="EMBL" id="CAC9973116.1"/>
    </source>
</evidence>
<keyword evidence="1" id="KW-0812">Transmembrane</keyword>
<feature type="transmembrane region" description="Helical" evidence="1">
    <location>
        <begin position="39"/>
        <end position="59"/>
    </location>
</feature>
<feature type="transmembrane region" description="Helical" evidence="1">
    <location>
        <begin position="65"/>
        <end position="82"/>
    </location>
</feature>
<proteinExistence type="predicted"/>
<gene>
    <name evidence="2" type="ORF">FLAPXU55_00795</name>
</gene>
<dbReference type="RefSeq" id="WP_053471963.1">
    <property type="nucleotide sequence ID" value="NZ_CAIJDE010000029.1"/>
</dbReference>
<reference evidence="2 3" key="1">
    <citation type="submission" date="2020-06" db="EMBL/GenBank/DDBJ databases">
        <authorList>
            <person name="Criscuolo A."/>
        </authorList>
    </citation>
    <scope>NUCLEOTIDE SEQUENCE [LARGE SCALE GENOMIC DNA]</scope>
    <source>
        <strain evidence="2">PXU-55</strain>
    </source>
</reference>
<dbReference type="Proteomes" id="UP000533639">
    <property type="component" value="Unassembled WGS sequence"/>
</dbReference>
<keyword evidence="3" id="KW-1185">Reference proteome</keyword>
<keyword evidence="1" id="KW-1133">Transmembrane helix</keyword>
<accession>A0A9N8IYU3</accession>
<dbReference type="EMBL" id="CAIJDE010000029">
    <property type="protein sequence ID" value="CAC9973116.1"/>
    <property type="molecule type" value="Genomic_DNA"/>
</dbReference>
<dbReference type="AlphaFoldDB" id="A0A9N8IYU3"/>
<comment type="caution">
    <text evidence="2">The sequence shown here is derived from an EMBL/GenBank/DDBJ whole genome shotgun (WGS) entry which is preliminary data.</text>
</comment>
<protein>
    <submittedName>
        <fullName evidence="2">Uncharacterized protein</fullName>
    </submittedName>
</protein>
<name>A0A9N8IYU3_9FLAO</name>
<evidence type="ECO:0000256" key="1">
    <source>
        <dbReference type="SAM" id="Phobius"/>
    </source>
</evidence>
<evidence type="ECO:0000313" key="3">
    <source>
        <dbReference type="Proteomes" id="UP000533639"/>
    </source>
</evidence>
<keyword evidence="1" id="KW-0472">Membrane</keyword>
<organism evidence="2 3">
    <name type="scientific">Flavobacterium panici</name>
    <dbReference type="NCBI Taxonomy" id="2654843"/>
    <lineage>
        <taxon>Bacteria</taxon>
        <taxon>Pseudomonadati</taxon>
        <taxon>Bacteroidota</taxon>
        <taxon>Flavobacteriia</taxon>
        <taxon>Flavobacteriales</taxon>
        <taxon>Flavobacteriaceae</taxon>
        <taxon>Flavobacterium</taxon>
    </lineage>
</organism>